<feature type="transmembrane region" description="Helical" evidence="8">
    <location>
        <begin position="1115"/>
        <end position="1140"/>
    </location>
</feature>
<feature type="transmembrane region" description="Helical" evidence="8">
    <location>
        <begin position="1949"/>
        <end position="1982"/>
    </location>
</feature>
<dbReference type="EMBL" id="LSRX01001296">
    <property type="protein sequence ID" value="OLP81288.1"/>
    <property type="molecule type" value="Genomic_DNA"/>
</dbReference>
<feature type="transmembrane region" description="Helical" evidence="8">
    <location>
        <begin position="1051"/>
        <end position="1072"/>
    </location>
</feature>
<evidence type="ECO:0000313" key="12">
    <source>
        <dbReference type="EMBL" id="OLP81288.1"/>
    </source>
</evidence>
<feature type="transmembrane region" description="Helical" evidence="8">
    <location>
        <begin position="950"/>
        <end position="972"/>
    </location>
</feature>
<evidence type="ECO:0000256" key="8">
    <source>
        <dbReference type="SAM" id="Phobius"/>
    </source>
</evidence>
<feature type="transmembrane region" description="Helical" evidence="8">
    <location>
        <begin position="1225"/>
        <end position="1243"/>
    </location>
</feature>
<evidence type="ECO:0000256" key="7">
    <source>
        <dbReference type="SAM" id="MobiDB-lite"/>
    </source>
</evidence>
<feature type="transmembrane region" description="Helical" evidence="8">
    <location>
        <begin position="2002"/>
        <end position="2020"/>
    </location>
</feature>
<comment type="subcellular location">
    <subcellularLocation>
        <location evidence="1">Membrane</location>
        <topology evidence="1">Multi-pass membrane protein</topology>
    </subcellularLocation>
</comment>
<organism evidence="12 13">
    <name type="scientific">Symbiodinium microadriaticum</name>
    <name type="common">Dinoflagellate</name>
    <name type="synonym">Zooxanthella microadriatica</name>
    <dbReference type="NCBI Taxonomy" id="2951"/>
    <lineage>
        <taxon>Eukaryota</taxon>
        <taxon>Sar</taxon>
        <taxon>Alveolata</taxon>
        <taxon>Dinophyceae</taxon>
        <taxon>Suessiales</taxon>
        <taxon>Symbiodiniaceae</taxon>
        <taxon>Symbiodinium</taxon>
    </lineage>
</organism>
<evidence type="ECO:0000256" key="3">
    <source>
        <dbReference type="ARBA" id="ARBA00022448"/>
    </source>
</evidence>
<dbReference type="SUPFAM" id="SSF103481">
    <property type="entry name" value="Multidrug resistance efflux transporter EmrE"/>
    <property type="match status" value="1"/>
</dbReference>
<feature type="transmembrane region" description="Helical" evidence="8">
    <location>
        <begin position="1536"/>
        <end position="1557"/>
    </location>
</feature>
<feature type="transmembrane region" description="Helical" evidence="8">
    <location>
        <begin position="1167"/>
        <end position="1188"/>
    </location>
</feature>
<dbReference type="PANTHER" id="PTHR31326">
    <property type="entry name" value="PROTEIN CLT2, CHLOROPLASTIC"/>
    <property type="match status" value="1"/>
</dbReference>
<feature type="compositionally biased region" description="Low complexity" evidence="7">
    <location>
        <begin position="817"/>
        <end position="828"/>
    </location>
</feature>
<dbReference type="GO" id="GO:0016020">
    <property type="term" value="C:membrane"/>
    <property type="evidence" value="ECO:0007669"/>
    <property type="project" value="UniProtKB-SubCell"/>
</dbReference>
<dbReference type="InterPro" id="IPR032880">
    <property type="entry name" value="CSC1/OSCA1-like_N"/>
</dbReference>
<evidence type="ECO:0000256" key="4">
    <source>
        <dbReference type="ARBA" id="ARBA00022692"/>
    </source>
</evidence>
<feature type="transmembrane region" description="Helical" evidence="8">
    <location>
        <begin position="1084"/>
        <end position="1103"/>
    </location>
</feature>
<feature type="transmembrane region" description="Helical" evidence="8">
    <location>
        <begin position="1018"/>
        <end position="1039"/>
    </location>
</feature>
<comment type="similarity">
    <text evidence="2">Belongs to the CRT-like transporter family.</text>
</comment>
<keyword evidence="5 8" id="KW-1133">Transmembrane helix</keyword>
<evidence type="ECO:0000259" key="10">
    <source>
        <dbReference type="Pfam" id="PF13967"/>
    </source>
</evidence>
<dbReference type="Pfam" id="PF13967">
    <property type="entry name" value="RSN1_TM"/>
    <property type="match status" value="1"/>
</dbReference>
<evidence type="ECO:0000259" key="11">
    <source>
        <dbReference type="Pfam" id="PF14703"/>
    </source>
</evidence>
<proteinExistence type="inferred from homology"/>
<feature type="region of interest" description="Disordered" evidence="7">
    <location>
        <begin position="1324"/>
        <end position="1344"/>
    </location>
</feature>
<dbReference type="Pfam" id="PF08627">
    <property type="entry name" value="CRT-like"/>
    <property type="match status" value="1"/>
</dbReference>
<feature type="transmembrane region" description="Helical" evidence="8">
    <location>
        <begin position="1841"/>
        <end position="1867"/>
    </location>
</feature>
<feature type="transmembrane region" description="Helical" evidence="8">
    <location>
        <begin position="919"/>
        <end position="938"/>
    </location>
</feature>
<feature type="transmembrane region" description="Helical" evidence="8">
    <location>
        <begin position="1795"/>
        <end position="1820"/>
    </location>
</feature>
<dbReference type="InterPro" id="IPR013936">
    <property type="entry name" value="CRT-like"/>
</dbReference>
<keyword evidence="4 8" id="KW-0812">Transmembrane</keyword>
<dbReference type="InterPro" id="IPR027815">
    <property type="entry name" value="CSC1/OSCA1-like_cyt"/>
</dbReference>
<dbReference type="InterPro" id="IPR037185">
    <property type="entry name" value="EmrE-like"/>
</dbReference>
<evidence type="ECO:0000256" key="1">
    <source>
        <dbReference type="ARBA" id="ARBA00004141"/>
    </source>
</evidence>
<gene>
    <name evidence="12" type="ORF">AK812_SmicGene38192</name>
</gene>
<dbReference type="InterPro" id="IPR003864">
    <property type="entry name" value="CSC1/OSCA1-like_7TM"/>
</dbReference>
<dbReference type="Proteomes" id="UP000186817">
    <property type="component" value="Unassembled WGS sequence"/>
</dbReference>
<feature type="domain" description="CSC1/OSCA1-like N-terminal transmembrane" evidence="10">
    <location>
        <begin position="1385"/>
        <end position="1557"/>
    </location>
</feature>
<evidence type="ECO:0000259" key="9">
    <source>
        <dbReference type="Pfam" id="PF02714"/>
    </source>
</evidence>
<feature type="region of interest" description="Disordered" evidence="7">
    <location>
        <begin position="803"/>
        <end position="830"/>
    </location>
</feature>
<feature type="transmembrane region" description="Helical" evidence="8">
    <location>
        <begin position="2032"/>
        <end position="2049"/>
    </location>
</feature>
<keyword evidence="6 8" id="KW-0472">Membrane</keyword>
<feature type="domain" description="CSC1/OSCA1-like cytosolic" evidence="11">
    <location>
        <begin position="1580"/>
        <end position="1737"/>
    </location>
</feature>
<evidence type="ECO:0000256" key="5">
    <source>
        <dbReference type="ARBA" id="ARBA00022989"/>
    </source>
</evidence>
<reference evidence="12 13" key="1">
    <citation type="submission" date="2016-02" db="EMBL/GenBank/DDBJ databases">
        <title>Genome analysis of coral dinoflagellate symbionts highlights evolutionary adaptations to a symbiotic lifestyle.</title>
        <authorList>
            <person name="Aranda M."/>
            <person name="Li Y."/>
            <person name="Liew Y.J."/>
            <person name="Baumgarten S."/>
            <person name="Simakov O."/>
            <person name="Wilson M."/>
            <person name="Piel J."/>
            <person name="Ashoor H."/>
            <person name="Bougouffa S."/>
            <person name="Bajic V.B."/>
            <person name="Ryu T."/>
            <person name="Ravasi T."/>
            <person name="Bayer T."/>
            <person name="Micklem G."/>
            <person name="Kim H."/>
            <person name="Bhak J."/>
            <person name="Lajeunesse T.C."/>
            <person name="Voolstra C.R."/>
        </authorList>
    </citation>
    <scope>NUCLEOTIDE SEQUENCE [LARGE SCALE GENOMIC DNA]</scope>
    <source>
        <strain evidence="12 13">CCMP2467</strain>
    </source>
</reference>
<dbReference type="Pfam" id="PF14703">
    <property type="entry name" value="PHM7_cyt"/>
    <property type="match status" value="1"/>
</dbReference>
<accession>A0A1Q9CED3</accession>
<dbReference type="PANTHER" id="PTHR31326:SF1">
    <property type="entry name" value="PROTEIN CLT2, CHLOROPLASTIC"/>
    <property type="match status" value="1"/>
</dbReference>
<sequence>MSGRLLDEGMNQVSDRRWQVKVLPHPDISTNDSGDRVTISDFLAGVRRPLDCKAVKSASVIWTPMWALWSVAVPTPLANLLSKANLPNYLHPFDGTVEGRYCDARLLRNQMRAYASNDTGEDPKDTKPGDTTLSTDSFMKLVHPLFGDAHLKGKFAILKRRTVLVFTAKEMIKASVETMSSFSSRDAYVSHCNTHVQTWLRPARHLPASPEDASDEDPNAQRASMGLPPVFLAIGNGPRPNRINVAADAGMTADEEWTAMSKSIINNVVPKQGKLRSVQKRPAAKKSTTWKDVKYVREKCTVGPRGQHKDQIKWKRTLHQLLRASDEEIINILIADKLIPKWEGMTCPTCQKAPCRPQAQSLQLQAAHILLKLHRVPQSKIHLLLDINHKAIEDMEKKICKLWQEYVEKKEKEIVFGDGKCWKDIEADEATFDRRNISQDVEFKHLTKSKDCVMMWEQWAGITQRGRPETLILRKLQPEITVKRAPGPGAIRSAQYEYWNRNADLCEGAADGVVGAMVEREASELLQELRGQDALPQQEAEDALRLLLFRRFGAVGEEKDWAAAAAKAVADAAEEAPAHRALRCAAAAAFGPANATKEAAKALVAMAEEGWEKAAGRLIQAAPAMVPLGEWLAWEEVFAAQVGSLREFLHREAPGLGIFAFEVESDFIKMDAASGTVEAFSAALAAQDSAKAAEAMLALVHSCGGLRSGPLQVLQPGLCQAAASLGEAYATLMAQLLQQLPRPFRENTEVLRAVLEPLSTEADLHRFAEAAPLLADRAALLGAVKAPFLLRRAAERLTTATRTAREAPATWNGGSATTTRTQPSTSRTTADKGLCWPPAAIYTAKFSCESRSQIQAGPLSRGAMAVKTFSDDADDLSDSPSSWRYFAACGAVLVAAAVQRRCRGAGHKSDAALAERLPIGFAALLAIATVALATANRVMYKVALVPLGNYVFFLAQFTTFGYVVAYWMALIFNRAQGNVTDQQVTFARQRWLTFARIGTLEAGSFLLGMLGAKALPGSILPVLGQLYLVFQMTFSSTLLGRTYSWRELAGCAFCVLGVILASAGGLLTGGLGSESFQVPWRPSLLFVLSLALPALGSVLKEGLFKDARGICGEELNVFVVNTLGSSFQAVGVFLLLPVLASLQGLGATPSAMAEYLNAGANAFGSQPFWPCLYLCLNLGFNVTLLILLRTTSAVTVSLSVAAAVPATALVFATCDIPLLGKGEPLDRWFTAGLALILLGLGLYHGWLQKLYPASGAAGLRSSLLLESELQWSKTQEAARPAAAEAQASSSSVPQSDGAEGLVAAIRRETWLLLQLHGVPGVRVDSENQTSHGVTSTAGPMSMVGGKKNDTLQKVEDFLSVAMGNQSTSGIVGVAKNTEGDFATMKTAFCFNLASSLAAFVAFTALRALVPAVYGKDAEEVAAANDGPTPLLALEPPRYRVRSLGDVASALFGWISVVRSMQEEEVVARCGLDGLQLLELLRLGGRLAALWGSAIMCLLCPLHFYLHLQLSNEGTLLSRTSLNGLAVDRLERHHHLLLIWTHAATVWFVVLAASYEVYAAQSRFLTRRFEWLKRIPEPRATTLLVENLPLECRSDFALHQYFARLFSREAIKSAYIVRRTDKRLKRLFLDMERLRDDLHCAQHVREPSGSRHLQSAWCCYRRVDVGFYTRELEALQEAFAKERQAVEEGVMAMDPQVCSCAGFVTFTSRRMCMLARQPQYRADSSQLTVAMPPDPEDVRYHDLAKDPQLQASGNVTAAGLLLLIFIVWAPLIATFMDRVEPILLRLFEDFPAIQHLVQGVLSTGALKMFMAFLPTLLMAIISNVLTLKAGTWAQLKLQDWYFSFQVVFVLLVTAIVGTILDVLAKVLAHPGEVIYLLADALPGFSNFYINYLMLGCLLHVFDLLRFVQLAKYLLARFARGDNDPSEARKASEPEDQDSDGMGARMAKITLHIVVASVFASCCPLILIFAWLYCTIGSLSYGYLLIYAETKKPDMGGSFWVKSLRHLFAGLAIYVLLMVGLLSRACGPSREAPLVAALALLALGLGFHRFSALSWETLPFEAIVEVDLADRERGKHHGNYWQVECRPLDRRASQTQKRGDGTD</sequence>
<evidence type="ECO:0000256" key="6">
    <source>
        <dbReference type="ARBA" id="ARBA00023136"/>
    </source>
</evidence>
<evidence type="ECO:0000256" key="2">
    <source>
        <dbReference type="ARBA" id="ARBA00006690"/>
    </source>
</evidence>
<dbReference type="OrthoDB" id="1689567at2759"/>
<feature type="transmembrane region" description="Helical" evidence="8">
    <location>
        <begin position="1486"/>
        <end position="1505"/>
    </location>
</feature>
<name>A0A1Q9CED3_SYMMI</name>
<feature type="transmembrane region" description="Helical" evidence="8">
    <location>
        <begin position="1200"/>
        <end position="1219"/>
    </location>
</feature>
<protein>
    <submittedName>
        <fullName evidence="12">Putative membrane protein C24H6.13</fullName>
    </submittedName>
</protein>
<keyword evidence="3" id="KW-0813">Transport</keyword>
<feature type="transmembrane region" description="Helical" evidence="8">
    <location>
        <begin position="1887"/>
        <end position="1906"/>
    </location>
</feature>
<feature type="compositionally biased region" description="Polar residues" evidence="7">
    <location>
        <begin position="1326"/>
        <end position="1338"/>
    </location>
</feature>
<dbReference type="Pfam" id="PF02714">
    <property type="entry name" value="RSN1_7TM"/>
    <property type="match status" value="1"/>
</dbReference>
<evidence type="ECO:0000313" key="13">
    <source>
        <dbReference type="Proteomes" id="UP000186817"/>
    </source>
</evidence>
<feature type="transmembrane region" description="Helical" evidence="8">
    <location>
        <begin position="1754"/>
        <end position="1775"/>
    </location>
</feature>
<feature type="domain" description="CSC1/OSCA1-like 7TM region" evidence="9">
    <location>
        <begin position="1775"/>
        <end position="2020"/>
    </location>
</feature>
<keyword evidence="13" id="KW-1185">Reference proteome</keyword>
<comment type="caution">
    <text evidence="12">The sequence shown here is derived from an EMBL/GenBank/DDBJ whole genome shotgun (WGS) entry which is preliminary data.</text>
</comment>